<dbReference type="InterPro" id="IPR050710">
    <property type="entry name" value="Band7/mec-2_domain"/>
</dbReference>
<dbReference type="InterPro" id="IPR032435">
    <property type="entry name" value="STML2-like_C"/>
</dbReference>
<evidence type="ECO:0000313" key="6">
    <source>
        <dbReference type="Proteomes" id="UP000192907"/>
    </source>
</evidence>
<dbReference type="RefSeq" id="WP_132321143.1">
    <property type="nucleotide sequence ID" value="NZ_FWZT01000013.1"/>
</dbReference>
<comment type="subcellular location">
    <subcellularLocation>
        <location evidence="1">Membrane</location>
        <topology evidence="1">Single-pass membrane protein</topology>
    </subcellularLocation>
</comment>
<feature type="domain" description="Band 7" evidence="4">
    <location>
        <begin position="25"/>
        <end position="183"/>
    </location>
</feature>
<evidence type="ECO:0000313" key="5">
    <source>
        <dbReference type="EMBL" id="SMF43716.1"/>
    </source>
</evidence>
<reference evidence="6" key="1">
    <citation type="submission" date="2017-04" db="EMBL/GenBank/DDBJ databases">
        <authorList>
            <person name="Varghese N."/>
            <person name="Submissions S."/>
        </authorList>
    </citation>
    <scope>NUCLEOTIDE SEQUENCE [LARGE SCALE GENOMIC DNA]</scope>
    <source>
        <strain evidence="6">RKEM611</strain>
    </source>
</reference>
<dbReference type="PRINTS" id="PR00721">
    <property type="entry name" value="STOMATIN"/>
</dbReference>
<dbReference type="InterPro" id="IPR001972">
    <property type="entry name" value="Stomatin_HflK_fam"/>
</dbReference>
<dbReference type="STRING" id="1513793.SAMN06296036_11395"/>
<evidence type="ECO:0000259" key="4">
    <source>
        <dbReference type="SMART" id="SM00244"/>
    </source>
</evidence>
<dbReference type="Pfam" id="PF01145">
    <property type="entry name" value="Band_7"/>
    <property type="match status" value="1"/>
</dbReference>
<dbReference type="SUPFAM" id="SSF117892">
    <property type="entry name" value="Band 7/SPFH domain"/>
    <property type="match status" value="1"/>
</dbReference>
<keyword evidence="6" id="KW-1185">Reference proteome</keyword>
<dbReference type="GO" id="GO:0098552">
    <property type="term" value="C:side of membrane"/>
    <property type="evidence" value="ECO:0007669"/>
    <property type="project" value="UniProtKB-ARBA"/>
</dbReference>
<dbReference type="AlphaFoldDB" id="A0A1Y6C4L5"/>
<dbReference type="SMART" id="SM00244">
    <property type="entry name" value="PHB"/>
    <property type="match status" value="1"/>
</dbReference>
<dbReference type="EMBL" id="FWZT01000013">
    <property type="protein sequence ID" value="SMF43716.1"/>
    <property type="molecule type" value="Genomic_DNA"/>
</dbReference>
<organism evidence="5 6">
    <name type="scientific">Pseudobacteriovorax antillogorgiicola</name>
    <dbReference type="NCBI Taxonomy" id="1513793"/>
    <lineage>
        <taxon>Bacteria</taxon>
        <taxon>Pseudomonadati</taxon>
        <taxon>Bdellovibrionota</taxon>
        <taxon>Oligoflexia</taxon>
        <taxon>Oligoflexales</taxon>
        <taxon>Pseudobacteriovoracaceae</taxon>
        <taxon>Pseudobacteriovorax</taxon>
    </lineage>
</organism>
<proteinExistence type="inferred from homology"/>
<feature type="transmembrane region" description="Helical" evidence="3">
    <location>
        <begin position="6"/>
        <end position="24"/>
    </location>
</feature>
<keyword evidence="3" id="KW-0472">Membrane</keyword>
<evidence type="ECO:0000256" key="2">
    <source>
        <dbReference type="ARBA" id="ARBA00008164"/>
    </source>
</evidence>
<keyword evidence="3" id="KW-0812">Transmembrane</keyword>
<dbReference type="FunFam" id="3.30.479.30:FF:000004">
    <property type="entry name" value="Putative membrane protease family, stomatin"/>
    <property type="match status" value="1"/>
</dbReference>
<dbReference type="Gene3D" id="3.30.479.30">
    <property type="entry name" value="Band 7 domain"/>
    <property type="match status" value="1"/>
</dbReference>
<dbReference type="Pfam" id="PF16200">
    <property type="entry name" value="Band_7_C"/>
    <property type="match status" value="1"/>
</dbReference>
<dbReference type="PANTHER" id="PTHR43327">
    <property type="entry name" value="STOMATIN-LIKE PROTEIN 2, MITOCHONDRIAL"/>
    <property type="match status" value="1"/>
</dbReference>
<protein>
    <submittedName>
        <fullName evidence="5">SPFH domain, Band 7 family protein</fullName>
    </submittedName>
</protein>
<gene>
    <name evidence="5" type="ORF">SAMN06296036_11395</name>
</gene>
<dbReference type="GO" id="GO:0005886">
    <property type="term" value="C:plasma membrane"/>
    <property type="evidence" value="ECO:0007669"/>
    <property type="project" value="UniProtKB-ARBA"/>
</dbReference>
<dbReference type="InterPro" id="IPR036013">
    <property type="entry name" value="Band_7/SPFH_dom_sf"/>
</dbReference>
<dbReference type="CDD" id="cd08829">
    <property type="entry name" value="SPFH_paraslipin"/>
    <property type="match status" value="1"/>
</dbReference>
<dbReference type="PANTHER" id="PTHR43327:SF10">
    <property type="entry name" value="STOMATIN-LIKE PROTEIN 2, MITOCHONDRIAL"/>
    <property type="match status" value="1"/>
</dbReference>
<name>A0A1Y6C4L5_9BACT</name>
<dbReference type="InterPro" id="IPR001107">
    <property type="entry name" value="Band_7"/>
</dbReference>
<evidence type="ECO:0000256" key="3">
    <source>
        <dbReference type="SAM" id="Phobius"/>
    </source>
</evidence>
<keyword evidence="3" id="KW-1133">Transmembrane helix</keyword>
<dbReference type="OrthoDB" id="9809197at2"/>
<sequence>MELLDIINLVFWGVLFLVLALKLVSSIKLVPTRSAFIVERLGRYNRTLGPGFHALIPFLDKVPFKVDLKEEAIEVPPQECFSKDEVHVTVDGVIYLSVMDPAKASYGVTDYRYAAVQLAQTTTRAVIGTLDLDRTFEERDTISARVVQVLEQAGESWGIRVHRYEIKNLRPPESVRVSMEKQVTAERDRRAILAKSEGDKQAKINRSEGRKKEMINLSEGTKQQLINEAEGRAAEILALAMATADSIKKIGDVVAEPGGSEALKLQLAERYVEHMQGLAKDKTRIIIPADLTKADSWLSNMGVDIRS</sequence>
<comment type="similarity">
    <text evidence="2">Belongs to the band 7/mec-2 family.</text>
</comment>
<accession>A0A1Y6C4L5</accession>
<dbReference type="Proteomes" id="UP000192907">
    <property type="component" value="Unassembled WGS sequence"/>
</dbReference>
<evidence type="ECO:0000256" key="1">
    <source>
        <dbReference type="ARBA" id="ARBA00004167"/>
    </source>
</evidence>